<evidence type="ECO:0000313" key="2">
    <source>
        <dbReference type="EMBL" id="MDC9622906.1"/>
    </source>
</evidence>
<organism evidence="2 3">
    <name type="scientific">Xenorhabdus aichiensis</name>
    <dbReference type="NCBI Taxonomy" id="3025874"/>
    <lineage>
        <taxon>Bacteria</taxon>
        <taxon>Pseudomonadati</taxon>
        <taxon>Pseudomonadota</taxon>
        <taxon>Gammaproteobacteria</taxon>
        <taxon>Enterobacterales</taxon>
        <taxon>Morganellaceae</taxon>
        <taxon>Xenorhabdus</taxon>
    </lineage>
</organism>
<sequence length="100" mass="11157">MLKLGFVIGTRPEAIKCALTIIEMRKDERFDPILISTGQHDEMLYSTLSVAAADFNQDGKFDFATIAYSVPNYFFAKQARIVVHLNQIKRDVSVGDTDGA</sequence>
<dbReference type="RefSeq" id="WP_273580445.1">
    <property type="nucleotide sequence ID" value="NZ_JAQRFO010000035.1"/>
</dbReference>
<accession>A0ABT5M5D5</accession>
<name>A0ABT5M5D5_9GAMM</name>
<evidence type="ECO:0008006" key="4">
    <source>
        <dbReference type="Google" id="ProtNLM"/>
    </source>
</evidence>
<dbReference type="Pfam" id="PF01839">
    <property type="entry name" value="FG-GAP"/>
    <property type="match status" value="1"/>
</dbReference>
<dbReference type="Gene3D" id="3.40.50.2000">
    <property type="entry name" value="Glycogen Phosphorylase B"/>
    <property type="match status" value="1"/>
</dbReference>
<proteinExistence type="predicted"/>
<keyword evidence="1" id="KW-0732">Signal</keyword>
<gene>
    <name evidence="2" type="ORF">PSI22_14965</name>
</gene>
<dbReference type="SUPFAM" id="SSF53756">
    <property type="entry name" value="UDP-Glycosyltransferase/glycogen phosphorylase"/>
    <property type="match status" value="1"/>
</dbReference>
<dbReference type="EMBL" id="JAQRFO010000035">
    <property type="protein sequence ID" value="MDC9622906.1"/>
    <property type="molecule type" value="Genomic_DNA"/>
</dbReference>
<evidence type="ECO:0000256" key="1">
    <source>
        <dbReference type="ARBA" id="ARBA00022729"/>
    </source>
</evidence>
<reference evidence="2 3" key="1">
    <citation type="submission" date="2023-02" db="EMBL/GenBank/DDBJ databases">
        <title>Entomopathogenic bacteria.</title>
        <authorList>
            <person name="Machado R.A."/>
        </authorList>
    </citation>
    <scope>NUCLEOTIDE SEQUENCE [LARGE SCALE GENOMIC DNA]</scope>
    <source>
        <strain evidence="2 3">XENO-7</strain>
    </source>
</reference>
<protein>
    <recommendedName>
        <fullName evidence="4">UDP-N-acetylglucosamine 2-epimerase</fullName>
    </recommendedName>
</protein>
<dbReference type="InterPro" id="IPR013517">
    <property type="entry name" value="FG-GAP"/>
</dbReference>
<comment type="caution">
    <text evidence="2">The sequence shown here is derived from an EMBL/GenBank/DDBJ whole genome shotgun (WGS) entry which is preliminary data.</text>
</comment>
<dbReference type="InterPro" id="IPR028994">
    <property type="entry name" value="Integrin_alpha_N"/>
</dbReference>
<evidence type="ECO:0000313" key="3">
    <source>
        <dbReference type="Proteomes" id="UP001214757"/>
    </source>
</evidence>
<dbReference type="Proteomes" id="UP001214757">
    <property type="component" value="Unassembled WGS sequence"/>
</dbReference>
<keyword evidence="3" id="KW-1185">Reference proteome</keyword>
<dbReference type="SUPFAM" id="SSF69318">
    <property type="entry name" value="Integrin alpha N-terminal domain"/>
    <property type="match status" value="1"/>
</dbReference>